<reference evidence="3" key="1">
    <citation type="journal article" date="2019" name="Int. J. Syst. Evol. Microbiol.">
        <title>The Global Catalogue of Microorganisms (GCM) 10K type strain sequencing project: providing services to taxonomists for standard genome sequencing and annotation.</title>
        <authorList>
            <consortium name="The Broad Institute Genomics Platform"/>
            <consortium name="The Broad Institute Genome Sequencing Center for Infectious Disease"/>
            <person name="Wu L."/>
            <person name="Ma J."/>
        </authorList>
    </citation>
    <scope>NUCLEOTIDE SEQUENCE [LARGE SCALE GENOMIC DNA]</scope>
    <source>
        <strain evidence="3">JCM 3325</strain>
    </source>
</reference>
<name>A0ABP5WVV7_9ACTN</name>
<accession>A0ABP5WVV7</accession>
<comment type="caution">
    <text evidence="2">The sequence shown here is derived from an EMBL/GenBank/DDBJ whole genome shotgun (WGS) entry which is preliminary data.</text>
</comment>
<proteinExistence type="predicted"/>
<organism evidence="2 3">
    <name type="scientific">Actinomadura vinacea</name>
    <dbReference type="NCBI Taxonomy" id="115336"/>
    <lineage>
        <taxon>Bacteria</taxon>
        <taxon>Bacillati</taxon>
        <taxon>Actinomycetota</taxon>
        <taxon>Actinomycetes</taxon>
        <taxon>Streptosporangiales</taxon>
        <taxon>Thermomonosporaceae</taxon>
        <taxon>Actinomadura</taxon>
    </lineage>
</organism>
<dbReference type="Gene3D" id="1.10.1220.10">
    <property type="entry name" value="Met repressor-like"/>
    <property type="match status" value="1"/>
</dbReference>
<evidence type="ECO:0000313" key="3">
    <source>
        <dbReference type="Proteomes" id="UP001501231"/>
    </source>
</evidence>
<evidence type="ECO:0000313" key="2">
    <source>
        <dbReference type="EMBL" id="GAA2434499.1"/>
    </source>
</evidence>
<gene>
    <name evidence="2" type="ORF">GCM10010191_56180</name>
</gene>
<dbReference type="InterPro" id="IPR005569">
    <property type="entry name" value="Arc_DNA-bd_dom"/>
</dbReference>
<dbReference type="SUPFAM" id="SSF47598">
    <property type="entry name" value="Ribbon-helix-helix"/>
    <property type="match status" value="1"/>
</dbReference>
<sequence length="73" mass="8076">MIPLMTTRSVRIPDDIDARLVAFAESKHISVNSALVQAVEEMMTRDAQADAVTAAADEVFARRQELFERLADA</sequence>
<feature type="domain" description="Arc-like DNA binding" evidence="1">
    <location>
        <begin position="10"/>
        <end position="46"/>
    </location>
</feature>
<dbReference type="Pfam" id="PF03869">
    <property type="entry name" value="Arc"/>
    <property type="match status" value="1"/>
</dbReference>
<dbReference type="EMBL" id="BAAARW010000020">
    <property type="protein sequence ID" value="GAA2434499.1"/>
    <property type="molecule type" value="Genomic_DNA"/>
</dbReference>
<dbReference type="Proteomes" id="UP001501231">
    <property type="component" value="Unassembled WGS sequence"/>
</dbReference>
<evidence type="ECO:0000259" key="1">
    <source>
        <dbReference type="Pfam" id="PF03869"/>
    </source>
</evidence>
<keyword evidence="3" id="KW-1185">Reference proteome</keyword>
<protein>
    <recommendedName>
        <fullName evidence="1">Arc-like DNA binding domain-containing protein</fullName>
    </recommendedName>
</protein>
<dbReference type="InterPro" id="IPR013321">
    <property type="entry name" value="Arc_rbn_hlx_hlx"/>
</dbReference>
<dbReference type="InterPro" id="IPR010985">
    <property type="entry name" value="Ribbon_hlx_hlx"/>
</dbReference>